<evidence type="ECO:0000313" key="2">
    <source>
        <dbReference type="Proteomes" id="UP001057877"/>
    </source>
</evidence>
<keyword evidence="2" id="KW-1185">Reference proteome</keyword>
<dbReference type="PANTHER" id="PTHR20883:SF48">
    <property type="entry name" value="ECTOINE DIOXYGENASE"/>
    <property type="match status" value="1"/>
</dbReference>
<protein>
    <submittedName>
        <fullName evidence="1">Phytanoyl-CoA dioxygenase family protein</fullName>
    </submittedName>
</protein>
<evidence type="ECO:0000313" key="1">
    <source>
        <dbReference type="EMBL" id="UVI33191.1"/>
    </source>
</evidence>
<dbReference type="Proteomes" id="UP001057877">
    <property type="component" value="Chromosome"/>
</dbReference>
<dbReference type="SUPFAM" id="SSF51197">
    <property type="entry name" value="Clavaminate synthase-like"/>
    <property type="match status" value="1"/>
</dbReference>
<gene>
    <name evidence="1" type="ORF">L1F29_15700</name>
</gene>
<dbReference type="RefSeq" id="WP_258389244.1">
    <property type="nucleotide sequence ID" value="NZ_CP091430.1"/>
</dbReference>
<dbReference type="EMBL" id="CP091430">
    <property type="protein sequence ID" value="UVI33191.1"/>
    <property type="molecule type" value="Genomic_DNA"/>
</dbReference>
<dbReference type="Gene3D" id="2.60.120.620">
    <property type="entry name" value="q2cbj1_9rhob like domain"/>
    <property type="match status" value="1"/>
</dbReference>
<keyword evidence="1" id="KW-0223">Dioxygenase</keyword>
<proteinExistence type="predicted"/>
<keyword evidence="1" id="KW-0560">Oxidoreductase</keyword>
<accession>A0ABY5SGS2</accession>
<organism evidence="1 2">
    <name type="scientific">Paenibacillus spongiae</name>
    <dbReference type="NCBI Taxonomy" id="2909671"/>
    <lineage>
        <taxon>Bacteria</taxon>
        <taxon>Bacillati</taxon>
        <taxon>Bacillota</taxon>
        <taxon>Bacilli</taxon>
        <taxon>Bacillales</taxon>
        <taxon>Paenibacillaceae</taxon>
        <taxon>Paenibacillus</taxon>
    </lineage>
</organism>
<dbReference type="GO" id="GO:0051213">
    <property type="term" value="F:dioxygenase activity"/>
    <property type="evidence" value="ECO:0007669"/>
    <property type="project" value="UniProtKB-KW"/>
</dbReference>
<dbReference type="PANTHER" id="PTHR20883">
    <property type="entry name" value="PHYTANOYL-COA DIOXYGENASE DOMAIN CONTAINING 1"/>
    <property type="match status" value="1"/>
</dbReference>
<sequence length="253" mass="29344">MLSQEQVRFFQENGYLIVEDFYTREQIAAYKEALEETRHAKGEHSFVHNQGGPYSMYEQKVNLWRDFPRIRELTFDPRRAEMVKQLTGSTEIRLFHDHYLIKPAMDSRASNWHQDQPVWPMSEDGPVNCWIPFQDVTVHNGAMAYVAGSHRWGTVKFKANREDEQIEVEGKTSGETKIVPVPIRAGSFLLHHGMTLHYAYPNKSEEPRYAMTVIYLPEWTTYNGNKHPVTEGLSLTKGQHFEHDMFPVLTSAG</sequence>
<reference evidence="1" key="1">
    <citation type="submission" date="2022-01" db="EMBL/GenBank/DDBJ databases">
        <title>Paenibacillus spongiae sp. nov., isolated from marine sponge.</title>
        <authorList>
            <person name="Li Z."/>
            <person name="Zhang M."/>
        </authorList>
    </citation>
    <scope>NUCLEOTIDE SEQUENCE</scope>
    <source>
        <strain evidence="1">PHS-Z3</strain>
    </source>
</reference>
<dbReference type="Pfam" id="PF05721">
    <property type="entry name" value="PhyH"/>
    <property type="match status" value="1"/>
</dbReference>
<name>A0ABY5SGS2_9BACL</name>
<dbReference type="InterPro" id="IPR008775">
    <property type="entry name" value="Phytyl_CoA_dOase-like"/>
</dbReference>